<sequence length="219" mass="24086">MSRPPETLADYVLGALSAAETRALEAHLETCPGCRREVRRLQGAFYALPDALPQQALPEDAWEKLQARRKVPRRYTGPRTERWAAAAVFLVLLAGSLGWGLDRNQAFRRLEAEQQVLTAWMNNPELVIRPLEPLGGAFSGILCTYPDGRALLVQKETPPRGTAYEVWGLIAGDRTALGTTTGRVLRLRSGGYDAIEVSLEPLREGAREGPTQLVGRVSL</sequence>
<proteinExistence type="predicted"/>
<keyword evidence="3 5" id="KW-1133">Transmembrane helix</keyword>
<dbReference type="Pfam" id="PF13490">
    <property type="entry name" value="zf-HC2"/>
    <property type="match status" value="1"/>
</dbReference>
<dbReference type="PANTHER" id="PTHR37461">
    <property type="entry name" value="ANTI-SIGMA-K FACTOR RSKA"/>
    <property type="match status" value="1"/>
</dbReference>
<evidence type="ECO:0000256" key="3">
    <source>
        <dbReference type="ARBA" id="ARBA00022989"/>
    </source>
</evidence>
<dbReference type="InterPro" id="IPR027383">
    <property type="entry name" value="Znf_put"/>
</dbReference>
<dbReference type="InterPro" id="IPR051474">
    <property type="entry name" value="Anti-sigma-K/W_factor"/>
</dbReference>
<name>A0A6J4VDG8_9DEIN</name>
<feature type="domain" description="Putative zinc-finger" evidence="6">
    <location>
        <begin position="8"/>
        <end position="35"/>
    </location>
</feature>
<evidence type="ECO:0000256" key="5">
    <source>
        <dbReference type="SAM" id="Phobius"/>
    </source>
</evidence>
<gene>
    <name evidence="7" type="ORF">AVDCRST_MAG86-2253</name>
</gene>
<dbReference type="PANTHER" id="PTHR37461:SF1">
    <property type="entry name" value="ANTI-SIGMA-K FACTOR RSKA"/>
    <property type="match status" value="1"/>
</dbReference>
<dbReference type="AlphaFoldDB" id="A0A6J4VDG8"/>
<dbReference type="GO" id="GO:0006417">
    <property type="term" value="P:regulation of translation"/>
    <property type="evidence" value="ECO:0007669"/>
    <property type="project" value="TreeGrafter"/>
</dbReference>
<accession>A0A6J4VDG8</accession>
<dbReference type="Gene3D" id="1.10.10.1320">
    <property type="entry name" value="Anti-sigma factor, zinc-finger domain"/>
    <property type="match status" value="1"/>
</dbReference>
<dbReference type="InterPro" id="IPR041916">
    <property type="entry name" value="Anti_sigma_zinc_sf"/>
</dbReference>
<reference evidence="7" key="1">
    <citation type="submission" date="2020-02" db="EMBL/GenBank/DDBJ databases">
        <authorList>
            <person name="Meier V. D."/>
        </authorList>
    </citation>
    <scope>NUCLEOTIDE SEQUENCE</scope>
    <source>
        <strain evidence="7">AVDCRST_MAG86</strain>
    </source>
</reference>
<keyword evidence="2 5" id="KW-0812">Transmembrane</keyword>
<keyword evidence="4 5" id="KW-0472">Membrane</keyword>
<evidence type="ECO:0000256" key="2">
    <source>
        <dbReference type="ARBA" id="ARBA00022692"/>
    </source>
</evidence>
<evidence type="ECO:0000259" key="6">
    <source>
        <dbReference type="Pfam" id="PF13490"/>
    </source>
</evidence>
<evidence type="ECO:0000256" key="4">
    <source>
        <dbReference type="ARBA" id="ARBA00023136"/>
    </source>
</evidence>
<comment type="subcellular location">
    <subcellularLocation>
        <location evidence="1">Membrane</location>
        <topology evidence="1">Single-pass membrane protein</topology>
    </subcellularLocation>
</comment>
<organism evidence="7">
    <name type="scientific">uncultured Truepera sp</name>
    <dbReference type="NCBI Taxonomy" id="543023"/>
    <lineage>
        <taxon>Bacteria</taxon>
        <taxon>Thermotogati</taxon>
        <taxon>Deinococcota</taxon>
        <taxon>Deinococci</taxon>
        <taxon>Trueperales</taxon>
        <taxon>Trueperaceae</taxon>
        <taxon>Truepera</taxon>
        <taxon>environmental samples</taxon>
    </lineage>
</organism>
<evidence type="ECO:0000313" key="7">
    <source>
        <dbReference type="EMBL" id="CAA9575974.1"/>
    </source>
</evidence>
<dbReference type="GO" id="GO:0016020">
    <property type="term" value="C:membrane"/>
    <property type="evidence" value="ECO:0007669"/>
    <property type="project" value="UniProtKB-SubCell"/>
</dbReference>
<protein>
    <recommendedName>
        <fullName evidence="6">Putative zinc-finger domain-containing protein</fullName>
    </recommendedName>
</protein>
<feature type="transmembrane region" description="Helical" evidence="5">
    <location>
        <begin position="83"/>
        <end position="101"/>
    </location>
</feature>
<evidence type="ECO:0000256" key="1">
    <source>
        <dbReference type="ARBA" id="ARBA00004167"/>
    </source>
</evidence>
<dbReference type="GO" id="GO:0016989">
    <property type="term" value="F:sigma factor antagonist activity"/>
    <property type="evidence" value="ECO:0007669"/>
    <property type="project" value="TreeGrafter"/>
</dbReference>
<dbReference type="EMBL" id="CADCWP010000184">
    <property type="protein sequence ID" value="CAA9575974.1"/>
    <property type="molecule type" value="Genomic_DNA"/>
</dbReference>